<keyword evidence="6 9" id="KW-0472">Membrane</keyword>
<feature type="transmembrane region" description="Helical" evidence="9">
    <location>
        <begin position="197"/>
        <end position="216"/>
    </location>
</feature>
<dbReference type="Pfam" id="PF00664">
    <property type="entry name" value="ABC_membrane"/>
    <property type="match status" value="1"/>
</dbReference>
<dbReference type="SUPFAM" id="SSF90123">
    <property type="entry name" value="ABC transporter transmembrane region"/>
    <property type="match status" value="1"/>
</dbReference>
<organism evidence="11 12">
    <name type="scientific">Populus trichocarpa</name>
    <name type="common">Western balsam poplar</name>
    <name type="synonym">Populus balsamifera subsp. trichocarpa</name>
    <dbReference type="NCBI Taxonomy" id="3694"/>
    <lineage>
        <taxon>Eukaryota</taxon>
        <taxon>Viridiplantae</taxon>
        <taxon>Streptophyta</taxon>
        <taxon>Embryophyta</taxon>
        <taxon>Tracheophyta</taxon>
        <taxon>Spermatophyta</taxon>
        <taxon>Magnoliopsida</taxon>
        <taxon>eudicotyledons</taxon>
        <taxon>Gunneridae</taxon>
        <taxon>Pentapetalae</taxon>
        <taxon>rosids</taxon>
        <taxon>fabids</taxon>
        <taxon>Malpighiales</taxon>
        <taxon>Salicaceae</taxon>
        <taxon>Saliceae</taxon>
        <taxon>Populus</taxon>
    </lineage>
</organism>
<keyword evidence="4" id="KW-0677">Repeat</keyword>
<feature type="transmembrane region" description="Helical" evidence="9">
    <location>
        <begin position="47"/>
        <end position="71"/>
    </location>
</feature>
<evidence type="ECO:0000256" key="4">
    <source>
        <dbReference type="ARBA" id="ARBA00022737"/>
    </source>
</evidence>
<dbReference type="InterPro" id="IPR036640">
    <property type="entry name" value="ABC1_TM_sf"/>
</dbReference>
<name>A0A2K1ZYD7_POPTR</name>
<keyword evidence="12" id="KW-1185">Reference proteome</keyword>
<dbReference type="AlphaFoldDB" id="A0A2K1ZYD7"/>
<keyword evidence="7" id="KW-0325">Glycoprotein</keyword>
<dbReference type="PROSITE" id="PS50929">
    <property type="entry name" value="ABC_TM1F"/>
    <property type="match status" value="1"/>
</dbReference>
<evidence type="ECO:0000256" key="5">
    <source>
        <dbReference type="ARBA" id="ARBA00022989"/>
    </source>
</evidence>
<evidence type="ECO:0000256" key="3">
    <source>
        <dbReference type="ARBA" id="ARBA00022692"/>
    </source>
</evidence>
<dbReference type="PANTHER" id="PTHR45136">
    <property type="entry name" value="ABC TRANSPORTER DOMAIN-CONTAINING PROTEIN"/>
    <property type="match status" value="1"/>
</dbReference>
<dbReference type="InParanoid" id="A0A2K1ZYD7"/>
<evidence type="ECO:0000256" key="7">
    <source>
        <dbReference type="ARBA" id="ARBA00023180"/>
    </source>
</evidence>
<evidence type="ECO:0000259" key="10">
    <source>
        <dbReference type="PROSITE" id="PS50929"/>
    </source>
</evidence>
<feature type="compositionally biased region" description="Basic and acidic residues" evidence="8">
    <location>
        <begin position="10"/>
        <end position="25"/>
    </location>
</feature>
<dbReference type="PANTHER" id="PTHR45136:SF2">
    <property type="entry name" value="ABC TRANSPORTER DOMAIN-CONTAINING PROTEIN"/>
    <property type="match status" value="1"/>
</dbReference>
<dbReference type="Gene3D" id="1.20.1560.10">
    <property type="entry name" value="ABC transporter type 1, transmembrane domain"/>
    <property type="match status" value="2"/>
</dbReference>
<sequence length="243" mass="25775">MAESSSARKKNVELSRNKPDGKEKSSSSAAPSGSLKTVLNQSDWKDMLLMILGSIGSLADGSAMALMMLIVSSLMNSYGDASFTLQDVNKIANFITNTTLFVTAQLAALYLSWRLAIVAIPALSMLVVAGFVYAKLLGDVGNKIQAAYEVAGGIVEQAVSSIRTVYSYVGEERTVKAYKISLEPTLKHGIKQGLMKGMAIGTIGVTFAVWALQGWYGSTLVMHKKAKGGDVFTAGVCIVYGGL</sequence>
<evidence type="ECO:0000256" key="8">
    <source>
        <dbReference type="SAM" id="MobiDB-lite"/>
    </source>
</evidence>
<accession>A0A2K1ZYD7</accession>
<dbReference type="InterPro" id="IPR011527">
    <property type="entry name" value="ABC1_TM_dom"/>
</dbReference>
<proteinExistence type="inferred from homology"/>
<evidence type="ECO:0000256" key="6">
    <source>
        <dbReference type="ARBA" id="ARBA00023136"/>
    </source>
</evidence>
<evidence type="ECO:0000313" key="12">
    <source>
        <dbReference type="Proteomes" id="UP000006729"/>
    </source>
</evidence>
<evidence type="ECO:0000313" key="11">
    <source>
        <dbReference type="EMBL" id="PNT30292.1"/>
    </source>
</evidence>
<evidence type="ECO:0000256" key="9">
    <source>
        <dbReference type="SAM" id="Phobius"/>
    </source>
</evidence>
<keyword evidence="3 9" id="KW-0812">Transmembrane</keyword>
<feature type="transmembrane region" description="Helical" evidence="9">
    <location>
        <begin position="116"/>
        <end position="134"/>
    </location>
</feature>
<gene>
    <name evidence="11" type="ORF">POPTR_006G074200</name>
</gene>
<dbReference type="EMBL" id="CM009295">
    <property type="protein sequence ID" value="PNT30292.1"/>
    <property type="molecule type" value="Genomic_DNA"/>
</dbReference>
<keyword evidence="2" id="KW-0813">Transport</keyword>
<reference evidence="11 12" key="1">
    <citation type="journal article" date="2006" name="Science">
        <title>The genome of black cottonwood, Populus trichocarpa (Torr. &amp; Gray).</title>
        <authorList>
            <person name="Tuskan G.A."/>
            <person name="Difazio S."/>
            <person name="Jansson S."/>
            <person name="Bohlmann J."/>
            <person name="Grigoriev I."/>
            <person name="Hellsten U."/>
            <person name="Putnam N."/>
            <person name="Ralph S."/>
            <person name="Rombauts S."/>
            <person name="Salamov A."/>
            <person name="Schein J."/>
            <person name="Sterck L."/>
            <person name="Aerts A."/>
            <person name="Bhalerao R.R."/>
            <person name="Bhalerao R.P."/>
            <person name="Blaudez D."/>
            <person name="Boerjan W."/>
            <person name="Brun A."/>
            <person name="Brunner A."/>
            <person name="Busov V."/>
            <person name="Campbell M."/>
            <person name="Carlson J."/>
            <person name="Chalot M."/>
            <person name="Chapman J."/>
            <person name="Chen G.L."/>
            <person name="Cooper D."/>
            <person name="Coutinho P.M."/>
            <person name="Couturier J."/>
            <person name="Covert S."/>
            <person name="Cronk Q."/>
            <person name="Cunningham R."/>
            <person name="Davis J."/>
            <person name="Degroeve S."/>
            <person name="Dejardin A."/>
            <person name="Depamphilis C."/>
            <person name="Detter J."/>
            <person name="Dirks B."/>
            <person name="Dubchak I."/>
            <person name="Duplessis S."/>
            <person name="Ehlting J."/>
            <person name="Ellis B."/>
            <person name="Gendler K."/>
            <person name="Goodstein D."/>
            <person name="Gribskov M."/>
            <person name="Grimwood J."/>
            <person name="Groover A."/>
            <person name="Gunter L."/>
            <person name="Hamberger B."/>
            <person name="Heinze B."/>
            <person name="Helariutta Y."/>
            <person name="Henrissat B."/>
            <person name="Holligan D."/>
            <person name="Holt R."/>
            <person name="Huang W."/>
            <person name="Islam-Faridi N."/>
            <person name="Jones S."/>
            <person name="Jones-Rhoades M."/>
            <person name="Jorgensen R."/>
            <person name="Joshi C."/>
            <person name="Kangasjarvi J."/>
            <person name="Karlsson J."/>
            <person name="Kelleher C."/>
            <person name="Kirkpatrick R."/>
            <person name="Kirst M."/>
            <person name="Kohler A."/>
            <person name="Kalluri U."/>
            <person name="Larimer F."/>
            <person name="Leebens-Mack J."/>
            <person name="Leple J.C."/>
            <person name="Locascio P."/>
            <person name="Lou Y."/>
            <person name="Lucas S."/>
            <person name="Martin F."/>
            <person name="Montanini B."/>
            <person name="Napoli C."/>
            <person name="Nelson D.R."/>
            <person name="Nelson C."/>
            <person name="Nieminen K."/>
            <person name="Nilsson O."/>
            <person name="Pereda V."/>
            <person name="Peter G."/>
            <person name="Philippe R."/>
            <person name="Pilate G."/>
            <person name="Poliakov A."/>
            <person name="Razumovskaya J."/>
            <person name="Richardson P."/>
            <person name="Rinaldi C."/>
            <person name="Ritland K."/>
            <person name="Rouze P."/>
            <person name="Ryaboy D."/>
            <person name="Schmutz J."/>
            <person name="Schrader J."/>
            <person name="Segerman B."/>
            <person name="Shin H."/>
            <person name="Siddiqui A."/>
            <person name="Sterky F."/>
            <person name="Terry A."/>
            <person name="Tsai C.J."/>
            <person name="Uberbacher E."/>
            <person name="Unneberg P."/>
            <person name="Vahala J."/>
            <person name="Wall K."/>
            <person name="Wessler S."/>
            <person name="Yang G."/>
            <person name="Yin T."/>
            <person name="Douglas C."/>
            <person name="Marra M."/>
            <person name="Sandberg G."/>
            <person name="Van de Peer Y."/>
            <person name="Rokhsar D."/>
        </authorList>
    </citation>
    <scope>NUCLEOTIDE SEQUENCE [LARGE SCALE GENOMIC DNA]</scope>
    <source>
        <strain evidence="12">cv. Nisqually</strain>
    </source>
</reference>
<dbReference type="GO" id="GO:0005524">
    <property type="term" value="F:ATP binding"/>
    <property type="evidence" value="ECO:0007669"/>
    <property type="project" value="InterPro"/>
</dbReference>
<dbReference type="GO" id="GO:0016020">
    <property type="term" value="C:membrane"/>
    <property type="evidence" value="ECO:0007669"/>
    <property type="project" value="InterPro"/>
</dbReference>
<comment type="similarity">
    <text evidence="1">Belongs to the ABC transporter superfamily. ABCB family. Multidrug resistance exporter (TC 3.A.1.201) subfamily.</text>
</comment>
<feature type="transmembrane region" description="Helical" evidence="9">
    <location>
        <begin position="91"/>
        <end position="110"/>
    </location>
</feature>
<dbReference type="Proteomes" id="UP000006729">
    <property type="component" value="Chromosome 6"/>
</dbReference>
<feature type="region of interest" description="Disordered" evidence="8">
    <location>
        <begin position="1"/>
        <end position="34"/>
    </location>
</feature>
<feature type="domain" description="ABC transmembrane type-1" evidence="10">
    <location>
        <begin position="89"/>
        <end position="243"/>
    </location>
</feature>
<dbReference type="GO" id="GO:0140359">
    <property type="term" value="F:ABC-type transporter activity"/>
    <property type="evidence" value="ECO:0007669"/>
    <property type="project" value="InterPro"/>
</dbReference>
<keyword evidence="5 9" id="KW-1133">Transmembrane helix</keyword>
<evidence type="ECO:0000256" key="1">
    <source>
        <dbReference type="ARBA" id="ARBA00007577"/>
    </source>
</evidence>
<evidence type="ECO:0000256" key="2">
    <source>
        <dbReference type="ARBA" id="ARBA00022448"/>
    </source>
</evidence>
<protein>
    <recommendedName>
        <fullName evidence="10">ABC transmembrane type-1 domain-containing protein</fullName>
    </recommendedName>
</protein>